<dbReference type="Proteomes" id="UP000184052">
    <property type="component" value="Unassembled WGS sequence"/>
</dbReference>
<dbReference type="PROSITE" id="PS51371">
    <property type="entry name" value="CBS"/>
    <property type="match status" value="2"/>
</dbReference>
<gene>
    <name evidence="4" type="ORF">SAMN02745751_01028</name>
</gene>
<name>A0A1M6DSW4_9FIRM</name>
<dbReference type="InterPro" id="IPR051462">
    <property type="entry name" value="CBS_domain-containing"/>
</dbReference>
<keyword evidence="5" id="KW-1185">Reference proteome</keyword>
<evidence type="ECO:0000259" key="3">
    <source>
        <dbReference type="PROSITE" id="PS51371"/>
    </source>
</evidence>
<evidence type="ECO:0000256" key="2">
    <source>
        <dbReference type="PROSITE-ProRule" id="PRU00703"/>
    </source>
</evidence>
<keyword evidence="2" id="KW-0129">CBS domain</keyword>
<dbReference type="STRING" id="1121476.SAMN02745751_01028"/>
<dbReference type="Gene3D" id="3.10.580.10">
    <property type="entry name" value="CBS-domain"/>
    <property type="match status" value="1"/>
</dbReference>
<feature type="domain" description="CBS" evidence="3">
    <location>
        <begin position="99"/>
        <end position="164"/>
    </location>
</feature>
<keyword evidence="1" id="KW-0677">Repeat</keyword>
<proteinExistence type="predicted"/>
<reference evidence="4 5" key="1">
    <citation type="submission" date="2016-11" db="EMBL/GenBank/DDBJ databases">
        <authorList>
            <person name="Jaros S."/>
            <person name="Januszkiewicz K."/>
            <person name="Wedrychowicz H."/>
        </authorList>
    </citation>
    <scope>NUCLEOTIDE SEQUENCE [LARGE SCALE GENOMIC DNA]</scope>
    <source>
        <strain evidence="4 5">DSM 17477</strain>
    </source>
</reference>
<protein>
    <submittedName>
        <fullName evidence="4">CBS domain-containing protein</fullName>
    </submittedName>
</protein>
<dbReference type="SMART" id="SM00116">
    <property type="entry name" value="CBS"/>
    <property type="match status" value="2"/>
</dbReference>
<evidence type="ECO:0000313" key="5">
    <source>
        <dbReference type="Proteomes" id="UP000184052"/>
    </source>
</evidence>
<accession>A0A1M6DSW4</accession>
<dbReference type="PANTHER" id="PTHR48108:SF32">
    <property type="entry name" value="TRANSCRIPTIONAL REPRESSOR CCPN"/>
    <property type="match status" value="1"/>
</dbReference>
<evidence type="ECO:0000256" key="1">
    <source>
        <dbReference type="ARBA" id="ARBA00022737"/>
    </source>
</evidence>
<dbReference type="InterPro" id="IPR000644">
    <property type="entry name" value="CBS_dom"/>
</dbReference>
<evidence type="ECO:0000313" key="4">
    <source>
        <dbReference type="EMBL" id="SHI76220.1"/>
    </source>
</evidence>
<feature type="domain" description="CBS" evidence="3">
    <location>
        <begin position="35"/>
        <end position="92"/>
    </location>
</feature>
<organism evidence="4 5">
    <name type="scientific">Dethiosulfatibacter aminovorans DSM 17477</name>
    <dbReference type="NCBI Taxonomy" id="1121476"/>
    <lineage>
        <taxon>Bacteria</taxon>
        <taxon>Bacillati</taxon>
        <taxon>Bacillota</taxon>
        <taxon>Tissierellia</taxon>
        <taxon>Dethiosulfatibacter</taxon>
    </lineage>
</organism>
<dbReference type="CDD" id="cd04617">
    <property type="entry name" value="CBS_pair_CcpN"/>
    <property type="match status" value="1"/>
</dbReference>
<dbReference type="EMBL" id="FQZL01000006">
    <property type="protein sequence ID" value="SHI76220.1"/>
    <property type="molecule type" value="Genomic_DNA"/>
</dbReference>
<dbReference type="Pfam" id="PF00571">
    <property type="entry name" value="CBS"/>
    <property type="match status" value="2"/>
</dbReference>
<dbReference type="SUPFAM" id="SSF54631">
    <property type="entry name" value="CBS-domain pair"/>
    <property type="match status" value="1"/>
</dbReference>
<dbReference type="InterPro" id="IPR046342">
    <property type="entry name" value="CBS_dom_sf"/>
</dbReference>
<dbReference type="AlphaFoldDB" id="A0A1M6DSW4"/>
<sequence>MSGILEAKPKVGYFYKGEQSGPELNEALSISVDKVKSVPVVIDEETTVYDAAVTMFLEDVGTIFVVKDNLLKGVISRKDLLKATLTGDSGATIPVSVVMTRLAKIVYCYKNDRFIEAVRKIVEYDVDCLPIVVEEGENELRVIGRISKTSISRYILELAKPNKE</sequence>
<dbReference type="PANTHER" id="PTHR48108">
    <property type="entry name" value="CBS DOMAIN-CONTAINING PROTEIN CBSX2, CHLOROPLASTIC"/>
    <property type="match status" value="1"/>
</dbReference>